<name>A0A7E4ZTV3_PANRE</name>
<accession>A0A7E4ZTV3</accession>
<evidence type="ECO:0000313" key="3">
    <source>
        <dbReference type="WBParaSite" id="Pan_g1712.t1"/>
    </source>
</evidence>
<keyword evidence="2" id="KW-1185">Reference proteome</keyword>
<evidence type="ECO:0000256" key="1">
    <source>
        <dbReference type="SAM" id="SignalP"/>
    </source>
</evidence>
<keyword evidence="1" id="KW-0732">Signal</keyword>
<sequence>MFKWVVFILSVFACIFLFITFAPKHPETIRCIRCKHVIEKVVKKAAPFAIYDNWFNGTDGYNKSFVPDMVSRLINASCSDSEDYSDNYISGCIGEFEMREGRIYGYLVNGMKDHVEICENLQMCHDTPIIYF</sequence>
<reference evidence="2" key="1">
    <citation type="journal article" date="2013" name="Genetics">
        <title>The draft genome and transcriptome of Panagrellus redivivus are shaped by the harsh demands of a free-living lifestyle.</title>
        <authorList>
            <person name="Srinivasan J."/>
            <person name="Dillman A.R."/>
            <person name="Macchietto M.G."/>
            <person name="Heikkinen L."/>
            <person name="Lakso M."/>
            <person name="Fracchia K.M."/>
            <person name="Antoshechkin I."/>
            <person name="Mortazavi A."/>
            <person name="Wong G."/>
            <person name="Sternberg P.W."/>
        </authorList>
    </citation>
    <scope>NUCLEOTIDE SEQUENCE [LARGE SCALE GENOMIC DNA]</scope>
    <source>
        <strain evidence="2">MT8872</strain>
    </source>
</reference>
<dbReference type="AlphaFoldDB" id="A0A7E4ZTV3"/>
<reference evidence="3" key="2">
    <citation type="submission" date="2020-10" db="UniProtKB">
        <authorList>
            <consortium name="WormBaseParasite"/>
        </authorList>
    </citation>
    <scope>IDENTIFICATION</scope>
</reference>
<evidence type="ECO:0000313" key="2">
    <source>
        <dbReference type="Proteomes" id="UP000492821"/>
    </source>
</evidence>
<protein>
    <submittedName>
        <fullName evidence="3">Saposin B-type domain-containing protein</fullName>
    </submittedName>
</protein>
<organism evidence="2 3">
    <name type="scientific">Panagrellus redivivus</name>
    <name type="common">Microworm</name>
    <dbReference type="NCBI Taxonomy" id="6233"/>
    <lineage>
        <taxon>Eukaryota</taxon>
        <taxon>Metazoa</taxon>
        <taxon>Ecdysozoa</taxon>
        <taxon>Nematoda</taxon>
        <taxon>Chromadorea</taxon>
        <taxon>Rhabditida</taxon>
        <taxon>Tylenchina</taxon>
        <taxon>Panagrolaimomorpha</taxon>
        <taxon>Panagrolaimoidea</taxon>
        <taxon>Panagrolaimidae</taxon>
        <taxon>Panagrellus</taxon>
    </lineage>
</organism>
<feature type="chain" id="PRO_5028805537" evidence="1">
    <location>
        <begin position="27"/>
        <end position="132"/>
    </location>
</feature>
<dbReference type="WBParaSite" id="Pan_g1712.t1">
    <property type="protein sequence ID" value="Pan_g1712.t1"/>
    <property type="gene ID" value="Pan_g1712"/>
</dbReference>
<dbReference type="Proteomes" id="UP000492821">
    <property type="component" value="Unassembled WGS sequence"/>
</dbReference>
<feature type="signal peptide" evidence="1">
    <location>
        <begin position="1"/>
        <end position="26"/>
    </location>
</feature>
<proteinExistence type="predicted"/>